<evidence type="ECO:0000256" key="2">
    <source>
        <dbReference type="ARBA" id="ARBA00022803"/>
    </source>
</evidence>
<comment type="caution">
    <text evidence="4">The sequence shown here is derived from an EMBL/GenBank/DDBJ whole genome shotgun (WGS) entry which is preliminary data.</text>
</comment>
<protein>
    <submittedName>
        <fullName evidence="4">Antiviral protein</fullName>
    </submittedName>
</protein>
<gene>
    <name evidence="4" type="ORF">R3P38DRAFT_3252498</name>
</gene>
<keyword evidence="5" id="KW-1185">Reference proteome</keyword>
<feature type="repeat" description="TPR" evidence="3">
    <location>
        <begin position="695"/>
        <end position="728"/>
    </location>
</feature>
<dbReference type="GO" id="GO:0006401">
    <property type="term" value="P:RNA catabolic process"/>
    <property type="evidence" value="ECO:0007669"/>
    <property type="project" value="InterPro"/>
</dbReference>
<dbReference type="InterPro" id="IPR019734">
    <property type="entry name" value="TPR_rpt"/>
</dbReference>
<evidence type="ECO:0000313" key="5">
    <source>
        <dbReference type="Proteomes" id="UP001362999"/>
    </source>
</evidence>
<feature type="repeat" description="TPR" evidence="3">
    <location>
        <begin position="977"/>
        <end position="1010"/>
    </location>
</feature>
<sequence length="1415" mass="156792">MSLVKTKLKAARDALSKKQYAAAKDAAEQALAFDPNNYNANVFIGLALLELGDSAESEKAYRRAIDTSPEQLLAWQGLSKFYEHTEQWDHYVDTLRRLLDLFVEQNDATKCVETLERLIDIRRERGTRAQFVDALSLLLPDSPFNHVLSTLPVPDHTNPSGTPAYRTQAAVHNSLPVLEEIVSIIEKDEEDLYNKEIAKRRTRLGASSPEQLRKDVGIEIWTPSKLPKLYDDILSHPSTPDDLRRTTDAKLLRYKHRLLCALPPASPQKTAISRQVESLVSGTITLGIPDELAWNLCLDGQNCIDGETYNLALFRQFMKLFPSSQLTVLLRGYLCYMNISPDDDSDEHDAPDLITEISADPFDIMLDAYSSLPDSILSSQIIAAAYLRECDFQNSTIMAENGLSLVTRAEAERGISLGNTRFGFKVILATSLVHLFPPKHHVRALSVLNDALLQSPQNIACLMAKAYILQHEKRWKDAADLFSTICELRPDNSGLSLRAKEELAWSRSRTDELQAGIEGLQEAFDILTELDNTQEDRARCLWRIGQSHWDMGDDSREEAYRYFILSLKSNPSYAPAFTSLGVYYSDFVTPRDPIRASKCFQKAFELDAREGDSARRLADGFAEEREWDLVEVVARRTIEGEGGLDAGLKSEGVGRFLPVNAWAWKALGVVELARAHYGPAIQALQITLRAEPDDQVSWLRLGEAYSRAGRHAAAIKALDRAQLLDPEDWMCTFFLGDVQRQIGQFQHAVDAFQSILTHRPSEAGVLMSLGQTYLDLGRSEFTNGFISRAEQSFMTAVRMALRTMHESPGFRSVSWKTVADAIFYMSRRSGFIDEEGVRGTLFEVATLLLERPGDRLSGLVSTPLMDIESPLTDYKVLEIATAAYDYRIALGSSEAVARGSAWYDLGMTLHCLSARQSLTDKRSELAIKAADAFRTAIREDPGNDAYWVALGDANFLYHAKTAQHAYIKALEIDSKNAAIWTNLGLFYLHQQDFELANQALLRAQTLDPEYTTAWIGQALVATANGHAADSVTLLQQAVTLPSAVPEADLEFAQTTFTRLTRNCSAAPVTEDFLPAFVVLDRYCRIRPDDACALHLFALVCESLGQREFAIELIGRAIAILEAEYEETEDSVVERHFTIANSNLARLRLALQDYEGAVESFECVLGLLSEDVQEADAIVMRVQAQFGMGLAQFKLGDPEAALALFEAALETAGDNVAARGHVTVLLAQTMWTIGTEDSRENAKAQLLDCIANDPENLAAINTLAGMGILSDDDGLVDAALADLLALPLDRRLELDPERDVNYLLARHYIGQGMVENATSVTQSALIAEPSRWDARDKLATLNIQQGNHASALALLPASNLKSNTLETTCASLSLQAMAESLNGDVTNVAQRQAQKAVFLAPWNVRNWEALAFARAG</sequence>
<reference evidence="4 5" key="1">
    <citation type="journal article" date="2024" name="J Genomics">
        <title>Draft genome sequencing and assembly of Favolaschia claudopus CIRM-BRFM 2984 isolated from oak limbs.</title>
        <authorList>
            <person name="Navarro D."/>
            <person name="Drula E."/>
            <person name="Chaduli D."/>
            <person name="Cazenave R."/>
            <person name="Ahrendt S."/>
            <person name="Wang J."/>
            <person name="Lipzen A."/>
            <person name="Daum C."/>
            <person name="Barry K."/>
            <person name="Grigoriev I.V."/>
            <person name="Favel A."/>
            <person name="Rosso M.N."/>
            <person name="Martin F."/>
        </authorList>
    </citation>
    <scope>NUCLEOTIDE SEQUENCE [LARGE SCALE GENOMIC DNA]</scope>
    <source>
        <strain evidence="4 5">CIRM-BRFM 2984</strain>
    </source>
</reference>
<dbReference type="SMART" id="SM00028">
    <property type="entry name" value="TPR"/>
    <property type="match status" value="11"/>
</dbReference>
<organism evidence="4 5">
    <name type="scientific">Favolaschia claudopus</name>
    <dbReference type="NCBI Taxonomy" id="2862362"/>
    <lineage>
        <taxon>Eukaryota</taxon>
        <taxon>Fungi</taxon>
        <taxon>Dikarya</taxon>
        <taxon>Basidiomycota</taxon>
        <taxon>Agaricomycotina</taxon>
        <taxon>Agaricomycetes</taxon>
        <taxon>Agaricomycetidae</taxon>
        <taxon>Agaricales</taxon>
        <taxon>Marasmiineae</taxon>
        <taxon>Mycenaceae</taxon>
        <taxon>Favolaschia</taxon>
    </lineage>
</organism>
<dbReference type="InterPro" id="IPR040962">
    <property type="entry name" value="TPR_22"/>
</dbReference>
<dbReference type="Pfam" id="PF13432">
    <property type="entry name" value="TPR_16"/>
    <property type="match status" value="4"/>
</dbReference>
<keyword evidence="1" id="KW-0677">Repeat</keyword>
<dbReference type="InterPro" id="IPR039226">
    <property type="entry name" value="Ski3/TTC37"/>
</dbReference>
<dbReference type="InterPro" id="IPR011990">
    <property type="entry name" value="TPR-like_helical_dom_sf"/>
</dbReference>
<dbReference type="GO" id="GO:0055087">
    <property type="term" value="C:Ski complex"/>
    <property type="evidence" value="ECO:0007669"/>
    <property type="project" value="InterPro"/>
</dbReference>
<dbReference type="Gene3D" id="1.25.40.10">
    <property type="entry name" value="Tetratricopeptide repeat domain"/>
    <property type="match status" value="4"/>
</dbReference>
<accession>A0AAW0DZI3</accession>
<feature type="repeat" description="TPR" evidence="3">
    <location>
        <begin position="38"/>
        <end position="71"/>
    </location>
</feature>
<dbReference type="PANTHER" id="PTHR15704">
    <property type="entry name" value="SUPERKILLER 3 PROTEIN-RELATED"/>
    <property type="match status" value="1"/>
</dbReference>
<proteinExistence type="predicted"/>
<name>A0AAW0DZI3_9AGAR</name>
<keyword evidence="2 3" id="KW-0802">TPR repeat</keyword>
<dbReference type="PROSITE" id="PS50005">
    <property type="entry name" value="TPR"/>
    <property type="match status" value="5"/>
</dbReference>
<evidence type="ECO:0000313" key="4">
    <source>
        <dbReference type="EMBL" id="KAK7057387.1"/>
    </source>
</evidence>
<feature type="repeat" description="TPR" evidence="3">
    <location>
        <begin position="1181"/>
        <end position="1214"/>
    </location>
</feature>
<evidence type="ECO:0000256" key="3">
    <source>
        <dbReference type="PROSITE-ProRule" id="PRU00339"/>
    </source>
</evidence>
<dbReference type="Proteomes" id="UP001362999">
    <property type="component" value="Unassembled WGS sequence"/>
</dbReference>
<evidence type="ECO:0000256" key="1">
    <source>
        <dbReference type="ARBA" id="ARBA00022737"/>
    </source>
</evidence>
<dbReference type="PANTHER" id="PTHR15704:SF7">
    <property type="entry name" value="SUPERKILLER COMPLEX PROTEIN 3"/>
    <property type="match status" value="1"/>
</dbReference>
<dbReference type="Pfam" id="PF18833">
    <property type="entry name" value="TPR_22"/>
    <property type="match status" value="1"/>
</dbReference>
<dbReference type="SUPFAM" id="SSF48452">
    <property type="entry name" value="TPR-like"/>
    <property type="match status" value="4"/>
</dbReference>
<feature type="repeat" description="TPR" evidence="3">
    <location>
        <begin position="661"/>
        <end position="694"/>
    </location>
</feature>
<dbReference type="EMBL" id="JAWWNJ010000004">
    <property type="protein sequence ID" value="KAK7057387.1"/>
    <property type="molecule type" value="Genomic_DNA"/>
</dbReference>